<dbReference type="Gene3D" id="3.30.565.10">
    <property type="entry name" value="Histidine kinase-like ATPase, C-terminal domain"/>
    <property type="match status" value="1"/>
</dbReference>
<dbReference type="PANTHER" id="PTHR43304:SF1">
    <property type="entry name" value="PAC DOMAIN-CONTAINING PROTEIN"/>
    <property type="match status" value="1"/>
</dbReference>
<keyword evidence="6" id="KW-0812">Transmembrane</keyword>
<evidence type="ECO:0000256" key="1">
    <source>
        <dbReference type="ARBA" id="ARBA00000085"/>
    </source>
</evidence>
<evidence type="ECO:0000256" key="3">
    <source>
        <dbReference type="ARBA" id="ARBA00022553"/>
    </source>
</evidence>
<dbReference type="InterPro" id="IPR000700">
    <property type="entry name" value="PAS-assoc_C"/>
</dbReference>
<keyword evidence="11" id="KW-1185">Reference proteome</keyword>
<evidence type="ECO:0000259" key="7">
    <source>
        <dbReference type="PROSITE" id="PS50109"/>
    </source>
</evidence>
<dbReference type="GO" id="GO:0004673">
    <property type="term" value="F:protein histidine kinase activity"/>
    <property type="evidence" value="ECO:0007669"/>
    <property type="project" value="UniProtKB-EC"/>
</dbReference>
<dbReference type="InterPro" id="IPR001610">
    <property type="entry name" value="PAC"/>
</dbReference>
<evidence type="ECO:0000259" key="9">
    <source>
        <dbReference type="PROSITE" id="PS50113"/>
    </source>
</evidence>
<dbReference type="SUPFAM" id="SSF55874">
    <property type="entry name" value="ATPase domain of HSP90 chaperone/DNA topoisomerase II/histidine kinase"/>
    <property type="match status" value="1"/>
</dbReference>
<dbReference type="Pfam" id="PF13426">
    <property type="entry name" value="PAS_9"/>
    <property type="match status" value="1"/>
</dbReference>
<keyword evidence="4" id="KW-0808">Transferase</keyword>
<evidence type="ECO:0000256" key="5">
    <source>
        <dbReference type="ARBA" id="ARBA00022777"/>
    </source>
</evidence>
<evidence type="ECO:0000256" key="6">
    <source>
        <dbReference type="SAM" id="Phobius"/>
    </source>
</evidence>
<dbReference type="PROSITE" id="PS50113">
    <property type="entry name" value="PAC"/>
    <property type="match status" value="1"/>
</dbReference>
<proteinExistence type="predicted"/>
<dbReference type="PRINTS" id="PR00344">
    <property type="entry name" value="BCTRLSENSOR"/>
</dbReference>
<dbReference type="EMBL" id="JXSL01000027">
    <property type="protein sequence ID" value="KIL98983.1"/>
    <property type="molecule type" value="Genomic_DNA"/>
</dbReference>
<dbReference type="SUPFAM" id="SSF55785">
    <property type="entry name" value="PYP-like sensor domain (PAS domain)"/>
    <property type="match status" value="1"/>
</dbReference>
<evidence type="ECO:0000259" key="8">
    <source>
        <dbReference type="PROSITE" id="PS50112"/>
    </source>
</evidence>
<dbReference type="Proteomes" id="UP000031971">
    <property type="component" value="Unassembled WGS sequence"/>
</dbReference>
<feature type="domain" description="PAC" evidence="9">
    <location>
        <begin position="405"/>
        <end position="459"/>
    </location>
</feature>
<accession>A0A0C2YV27</accession>
<dbReference type="CDD" id="cd00130">
    <property type="entry name" value="PAS"/>
    <property type="match status" value="1"/>
</dbReference>
<keyword evidence="3" id="KW-0597">Phosphoprotein</keyword>
<evidence type="ECO:0000256" key="2">
    <source>
        <dbReference type="ARBA" id="ARBA00012438"/>
    </source>
</evidence>
<dbReference type="InterPro" id="IPR005467">
    <property type="entry name" value="His_kinase_dom"/>
</dbReference>
<comment type="caution">
    <text evidence="10">The sequence shown here is derived from an EMBL/GenBank/DDBJ whole genome shotgun (WGS) entry which is preliminary data.</text>
</comment>
<dbReference type="RefSeq" id="WP_236686362.1">
    <property type="nucleotide sequence ID" value="NZ_JXSL01000027.1"/>
</dbReference>
<dbReference type="InterPro" id="IPR035965">
    <property type="entry name" value="PAS-like_dom_sf"/>
</dbReference>
<keyword evidence="5 10" id="KW-0418">Kinase</keyword>
<evidence type="ECO:0000313" key="10">
    <source>
        <dbReference type="EMBL" id="KIL98983.1"/>
    </source>
</evidence>
<name>A0A0C2YV27_PARME</name>
<dbReference type="CDD" id="cd12915">
    <property type="entry name" value="PDC2_DGC_like"/>
    <property type="match status" value="1"/>
</dbReference>
<protein>
    <recommendedName>
        <fullName evidence="2">histidine kinase</fullName>
        <ecNumber evidence="2">2.7.13.3</ecNumber>
    </recommendedName>
</protein>
<keyword evidence="6" id="KW-1133">Transmembrane helix</keyword>
<dbReference type="InterPro" id="IPR003594">
    <property type="entry name" value="HATPase_dom"/>
</dbReference>
<feature type="transmembrane region" description="Helical" evidence="6">
    <location>
        <begin position="12"/>
        <end position="34"/>
    </location>
</feature>
<reference evidence="10 11" key="1">
    <citation type="submission" date="2015-01" db="EMBL/GenBank/DDBJ databases">
        <title>Genome Sequence of Magnetospirillum magnetotacticum Strain MS-1.</title>
        <authorList>
            <person name="Marinov G.K."/>
            <person name="Smalley M.D."/>
            <person name="DeSalvo G."/>
        </authorList>
    </citation>
    <scope>NUCLEOTIDE SEQUENCE [LARGE SCALE GENOMIC DNA]</scope>
    <source>
        <strain evidence="10 11">MS-1</strain>
    </source>
</reference>
<dbReference type="InterPro" id="IPR052162">
    <property type="entry name" value="Sensor_kinase/Photoreceptor"/>
</dbReference>
<dbReference type="Pfam" id="PF02518">
    <property type="entry name" value="HATPase_c"/>
    <property type="match status" value="1"/>
</dbReference>
<keyword evidence="6" id="KW-0472">Membrane</keyword>
<dbReference type="InterPro" id="IPR004358">
    <property type="entry name" value="Sig_transdc_His_kin-like_C"/>
</dbReference>
<dbReference type="NCBIfam" id="TIGR00229">
    <property type="entry name" value="sensory_box"/>
    <property type="match status" value="1"/>
</dbReference>
<dbReference type="EC" id="2.7.13.3" evidence="2"/>
<organism evidence="10 11">
    <name type="scientific">Paramagnetospirillum magnetotacticum MS-1</name>
    <dbReference type="NCBI Taxonomy" id="272627"/>
    <lineage>
        <taxon>Bacteria</taxon>
        <taxon>Pseudomonadati</taxon>
        <taxon>Pseudomonadota</taxon>
        <taxon>Alphaproteobacteria</taxon>
        <taxon>Rhodospirillales</taxon>
        <taxon>Magnetospirillaceae</taxon>
        <taxon>Paramagnetospirillum</taxon>
    </lineage>
</organism>
<dbReference type="SMART" id="SM00387">
    <property type="entry name" value="HATPase_c"/>
    <property type="match status" value="1"/>
</dbReference>
<dbReference type="Gene3D" id="3.30.450.20">
    <property type="entry name" value="PAS domain"/>
    <property type="match status" value="3"/>
</dbReference>
<feature type="domain" description="Histidine kinase" evidence="7">
    <location>
        <begin position="477"/>
        <end position="692"/>
    </location>
</feature>
<gene>
    <name evidence="10" type="ORF">CCC_02433</name>
</gene>
<dbReference type="InterPro" id="IPR000014">
    <property type="entry name" value="PAS"/>
</dbReference>
<dbReference type="InterPro" id="IPR036890">
    <property type="entry name" value="HATPase_C_sf"/>
</dbReference>
<dbReference type="SMART" id="SM00091">
    <property type="entry name" value="PAS"/>
    <property type="match status" value="1"/>
</dbReference>
<dbReference type="SMART" id="SM00086">
    <property type="entry name" value="PAC"/>
    <property type="match status" value="1"/>
</dbReference>
<sequence length="696" mass="75280">MELGRVPVKPLFSARLIAAVVVFGVGMALAMAVATTLGLLAGRQEAIGGAEAVTRNLARSLTESVERSVNSMDVTLASVADLALEQGMGSARLDLRAAVAQRLTFTPYLRQILVVRADGALLFDSANQSDGRSFDIGGLLVEHERLPRPLVIGLPVDGRFIGIGIRGGGHKTIPLSRAIRDASGKILGLVIGAVNPDYFVSSFQGIEGESGAHVHLWRFDGLLLAGAGGIDDQHQDRGWDNPLFSRHLKDSEMGTFMGPWGDGVTWITSYRTNLAWPLVVSVGISLDRALEGWTRSVEIIAWPVAAMTLIVLGLTAAMAAMLHKRGRDEARLRLSDMVLSNVSNGVTIADVSGPDMPLIYVNPAFEHITGYAAQNALGRNARFLHEFDPAQEGLDDIRAALAEGRPVTVVVRNQRADGTLFWNQLSLSPLRGTNGALTHWVGVQRDITQQEEARASLAKAYDDVAHYSEDLERFSFVLAHHLQEPARQMRLQAQVLLQRIEDLPEATGAEQPAHLIIDAARRLVDILRDVQAYLAIERQPVVGGIASSETALAAAINRFVDTSKTGPVQVERGLMPRVGIPQKYLDDLFEILIENAVRFRHAERPLCLNVGAQNHPEGWVFQVADNGIGIDPCYHERVFVALERLHSASTYGGTGIGLAIARKITEMAGGRIWVESDGTSGTTVLFTMPQAPGGPV</sequence>
<evidence type="ECO:0000256" key="4">
    <source>
        <dbReference type="ARBA" id="ARBA00022679"/>
    </source>
</evidence>
<comment type="catalytic activity">
    <reaction evidence="1">
        <text>ATP + protein L-histidine = ADP + protein N-phospho-L-histidine.</text>
        <dbReference type="EC" id="2.7.13.3"/>
    </reaction>
</comment>
<dbReference type="PROSITE" id="PS50112">
    <property type="entry name" value="PAS"/>
    <property type="match status" value="1"/>
</dbReference>
<feature type="domain" description="PAS" evidence="8">
    <location>
        <begin position="338"/>
        <end position="386"/>
    </location>
</feature>
<evidence type="ECO:0000313" key="11">
    <source>
        <dbReference type="Proteomes" id="UP000031971"/>
    </source>
</evidence>
<dbReference type="AlphaFoldDB" id="A0A0C2YV27"/>
<dbReference type="PANTHER" id="PTHR43304">
    <property type="entry name" value="PHYTOCHROME-LIKE PROTEIN CPH1"/>
    <property type="match status" value="1"/>
</dbReference>
<dbReference type="PROSITE" id="PS50109">
    <property type="entry name" value="HIS_KIN"/>
    <property type="match status" value="1"/>
</dbReference>
<feature type="transmembrane region" description="Helical" evidence="6">
    <location>
        <begin position="300"/>
        <end position="322"/>
    </location>
</feature>
<dbReference type="STRING" id="272627.CCC_02433"/>